<accession>A0A6N3XAX6</accession>
<protein>
    <recommendedName>
        <fullName evidence="3">Calx-beta domain-containing protein</fullName>
    </recommendedName>
</protein>
<dbReference type="Proteomes" id="UP000035054">
    <property type="component" value="Unassembled WGS sequence"/>
</dbReference>
<dbReference type="AlphaFoldDB" id="A0A6N3XAX6"/>
<evidence type="ECO:0000313" key="2">
    <source>
        <dbReference type="Proteomes" id="UP000035054"/>
    </source>
</evidence>
<sequence length="317" mass="32408">TSLSFTTSNWQTEQTVIVNAAADANAYSETVTLSHSADGGDYGSVTADLVVTATDDETASLVVSPEALTVAEAGSATYTVKLATEPTADVTVTMSGMGSGVSVVDTDRETEGEQARLNFSSSNWQTAQMVTVRATADANASSEAVTLSHSADGGDYGSVTADLVVTVTEEETASLVISPEAVTVAEAGSTTYTVKLATAPTEAVRVRVSGMGSGVSVDTDAGIRWEQTTLLFKPGNWNTAQTVMVSAAADANKSSETVTLSHAATGGEYGSVSKDLVVTVTDDDTPNLVFSVAALTVAEAGSDTYTVKLVKEPTTAV</sequence>
<gene>
    <name evidence="1" type="ORF">TH68_05880</name>
</gene>
<name>A0A6N3XAX6_9SYNE</name>
<feature type="non-terminal residue" evidence="1">
    <location>
        <position position="1"/>
    </location>
</feature>
<evidence type="ECO:0008006" key="3">
    <source>
        <dbReference type="Google" id="ProtNLM"/>
    </source>
</evidence>
<evidence type="ECO:0000313" key="1">
    <source>
        <dbReference type="EMBL" id="KKZ14011.1"/>
    </source>
</evidence>
<comment type="caution">
    <text evidence="1">The sequence shown here is derived from an EMBL/GenBank/DDBJ whole genome shotgun (WGS) entry which is preliminary data.</text>
</comment>
<proteinExistence type="predicted"/>
<reference evidence="1 2" key="1">
    <citation type="submission" date="2015-01" db="EMBL/GenBank/DDBJ databases">
        <title>Lifestyle Evolution in Cyanobacterial Symbionts of Sponges.</title>
        <authorList>
            <person name="Burgsdorf I."/>
            <person name="Slaby B.M."/>
            <person name="Handley K.M."/>
            <person name="Haber M."/>
            <person name="Blom J."/>
            <person name="Marshall C.W."/>
            <person name="Gilbert J.A."/>
            <person name="Hentschel U."/>
            <person name="Steindler L."/>
        </authorList>
    </citation>
    <scope>NUCLEOTIDE SEQUENCE [LARGE SCALE GENOMIC DNA]</scope>
    <source>
        <strain evidence="1">142</strain>
    </source>
</reference>
<organism evidence="1 2">
    <name type="scientific">Candidatus Synechococcus spongiarum 142</name>
    <dbReference type="NCBI Taxonomy" id="1608213"/>
    <lineage>
        <taxon>Bacteria</taxon>
        <taxon>Bacillati</taxon>
        <taxon>Cyanobacteriota</taxon>
        <taxon>Cyanophyceae</taxon>
        <taxon>Synechococcales</taxon>
        <taxon>Synechococcaceae</taxon>
        <taxon>Synechococcus</taxon>
    </lineage>
</organism>
<feature type="non-terminal residue" evidence="1">
    <location>
        <position position="317"/>
    </location>
</feature>
<dbReference type="EMBL" id="JXUO01000196">
    <property type="protein sequence ID" value="KKZ14011.1"/>
    <property type="molecule type" value="Genomic_DNA"/>
</dbReference>